<name>A0A4Z0BZY9_9BURK</name>
<keyword evidence="4" id="KW-0233">DNA recombination</keyword>
<evidence type="ECO:0000313" key="7">
    <source>
        <dbReference type="EMBL" id="TFZ03878.1"/>
    </source>
</evidence>
<evidence type="ECO:0000259" key="6">
    <source>
        <dbReference type="Pfam" id="PF14294"/>
    </source>
</evidence>
<evidence type="ECO:0000256" key="1">
    <source>
        <dbReference type="ARBA" id="ARBA00010075"/>
    </source>
</evidence>
<feature type="domain" description="Transposase IS4-like" evidence="5">
    <location>
        <begin position="117"/>
        <end position="326"/>
    </location>
</feature>
<dbReference type="Pfam" id="PF14294">
    <property type="entry name" value="DUF4372"/>
    <property type="match status" value="1"/>
</dbReference>
<evidence type="ECO:0000313" key="8">
    <source>
        <dbReference type="Proteomes" id="UP000297839"/>
    </source>
</evidence>
<dbReference type="GO" id="GO:0004803">
    <property type="term" value="F:transposase activity"/>
    <property type="evidence" value="ECO:0007669"/>
    <property type="project" value="InterPro"/>
</dbReference>
<reference evidence="7 8" key="1">
    <citation type="submission" date="2019-03" db="EMBL/GenBank/DDBJ databases">
        <title>Ramlibacter sp. 18x22-1, whole genome shotgun sequence.</title>
        <authorList>
            <person name="Zhang X."/>
            <person name="Feng G."/>
            <person name="Zhu H."/>
        </authorList>
    </citation>
    <scope>NUCLEOTIDE SEQUENCE [LARGE SCALE GENOMIC DNA]</scope>
    <source>
        <strain evidence="7 8">18x22-1</strain>
    </source>
</reference>
<keyword evidence="2" id="KW-0815">Transposition</keyword>
<dbReference type="InterPro" id="IPR002559">
    <property type="entry name" value="Transposase_11"/>
</dbReference>
<dbReference type="Pfam" id="PF01609">
    <property type="entry name" value="DDE_Tnp_1"/>
    <property type="match status" value="1"/>
</dbReference>
<dbReference type="PANTHER" id="PTHR33258:SF1">
    <property type="entry name" value="TRANSPOSASE INSL FOR INSERTION SEQUENCE ELEMENT IS186A-RELATED"/>
    <property type="match status" value="1"/>
</dbReference>
<dbReference type="AlphaFoldDB" id="A0A4Z0BZY9"/>
<dbReference type="PANTHER" id="PTHR33258">
    <property type="entry name" value="TRANSPOSASE INSL FOR INSERTION SEQUENCE ELEMENT IS186A-RELATED"/>
    <property type="match status" value="1"/>
</dbReference>
<keyword evidence="3" id="KW-0238">DNA-binding</keyword>
<keyword evidence="8" id="KW-1185">Reference proteome</keyword>
<evidence type="ECO:0000259" key="5">
    <source>
        <dbReference type="Pfam" id="PF01609"/>
    </source>
</evidence>
<dbReference type="RefSeq" id="WP_135249504.1">
    <property type="nucleotide sequence ID" value="NZ_SMLK01000002.1"/>
</dbReference>
<comment type="similarity">
    <text evidence="1">Belongs to the transposase 11 family.</text>
</comment>
<dbReference type="GO" id="GO:0003677">
    <property type="term" value="F:DNA binding"/>
    <property type="evidence" value="ECO:0007669"/>
    <property type="project" value="UniProtKB-KW"/>
</dbReference>
<evidence type="ECO:0000256" key="2">
    <source>
        <dbReference type="ARBA" id="ARBA00022578"/>
    </source>
</evidence>
<sequence>MFSISRIHQVLQAIPRGAFDRIVQQHGADRYGKGFGSWQHLVAMVYAQVSGASSLRQLEASFNALPGQHYHLHAKAVRRSTLADANARREPQVFAQLLELLMAQAGRSVRSQREELRYLLDATNVPLAYRGERVNARIQPGLKLHVVLDAASAGLAHARLTGSRVDDKTEARKLPVQAGATYVFDRGYCDYNWWASLHDRQARFVTRLRRNAAVTTLQELVPTGPAIVGDSIVAFALRKPRGGHCNSYSTPLRRIRVSRPDAAELVLITNDLSSPAQQIAELYKQRWQIELLFKWIKQHLQIRRFLGRGDNAARIQVLTALIAYMLVLLLKVRSGFTGTLWMLLAQLRSGLFQRPQTDNSYWRRRQLLREHIACVQGSLL</sequence>
<dbReference type="Proteomes" id="UP000297839">
    <property type="component" value="Unassembled WGS sequence"/>
</dbReference>
<dbReference type="EMBL" id="SMLK01000002">
    <property type="protein sequence ID" value="TFZ03878.1"/>
    <property type="molecule type" value="Genomic_DNA"/>
</dbReference>
<comment type="caution">
    <text evidence="7">The sequence shown here is derived from an EMBL/GenBank/DDBJ whole genome shotgun (WGS) entry which is preliminary data.</text>
</comment>
<protein>
    <submittedName>
        <fullName evidence="7">IS4 family transposase</fullName>
    </submittedName>
</protein>
<dbReference type="InterPro" id="IPR025399">
    <property type="entry name" value="DUF4372"/>
</dbReference>
<dbReference type="Gene3D" id="3.90.350.10">
    <property type="entry name" value="Transposase Inhibitor Protein From Tn5, Chain A, domain 1"/>
    <property type="match status" value="1"/>
</dbReference>
<dbReference type="InterPro" id="IPR047952">
    <property type="entry name" value="Transpos_IS4"/>
</dbReference>
<gene>
    <name evidence="7" type="ORF">EZ216_09540</name>
</gene>
<evidence type="ECO:0000256" key="3">
    <source>
        <dbReference type="ARBA" id="ARBA00023125"/>
    </source>
</evidence>
<feature type="domain" description="DUF4372" evidence="6">
    <location>
        <begin position="7"/>
        <end position="72"/>
    </location>
</feature>
<dbReference type="NCBIfam" id="NF033592">
    <property type="entry name" value="transpos_IS4_1"/>
    <property type="match status" value="1"/>
</dbReference>
<evidence type="ECO:0000256" key="4">
    <source>
        <dbReference type="ARBA" id="ARBA00023172"/>
    </source>
</evidence>
<accession>A0A4Z0BZY9</accession>
<dbReference type="InterPro" id="IPR012337">
    <property type="entry name" value="RNaseH-like_sf"/>
</dbReference>
<dbReference type="OrthoDB" id="9796012at2"/>
<proteinExistence type="inferred from homology"/>
<dbReference type="GO" id="GO:0006313">
    <property type="term" value="P:DNA transposition"/>
    <property type="evidence" value="ECO:0007669"/>
    <property type="project" value="InterPro"/>
</dbReference>
<organism evidence="7 8">
    <name type="scientific">Ramlibacter humi</name>
    <dbReference type="NCBI Taxonomy" id="2530451"/>
    <lineage>
        <taxon>Bacteria</taxon>
        <taxon>Pseudomonadati</taxon>
        <taxon>Pseudomonadota</taxon>
        <taxon>Betaproteobacteria</taxon>
        <taxon>Burkholderiales</taxon>
        <taxon>Comamonadaceae</taxon>
        <taxon>Ramlibacter</taxon>
    </lineage>
</organism>
<dbReference type="SUPFAM" id="SSF53098">
    <property type="entry name" value="Ribonuclease H-like"/>
    <property type="match status" value="1"/>
</dbReference>